<organism evidence="4 5">
    <name type="scientific">Christiangramia crocea</name>
    <dbReference type="NCBI Taxonomy" id="2904124"/>
    <lineage>
        <taxon>Bacteria</taxon>
        <taxon>Pseudomonadati</taxon>
        <taxon>Bacteroidota</taxon>
        <taxon>Flavobacteriia</taxon>
        <taxon>Flavobacteriales</taxon>
        <taxon>Flavobacteriaceae</taxon>
        <taxon>Christiangramia</taxon>
    </lineage>
</organism>
<dbReference type="RefSeq" id="WP_240100595.1">
    <property type="nucleotide sequence ID" value="NZ_JAJSON010000030.1"/>
</dbReference>
<keyword evidence="5" id="KW-1185">Reference proteome</keyword>
<gene>
    <name evidence="4" type="ORF">LU635_16245</name>
</gene>
<keyword evidence="3" id="KW-0732">Signal</keyword>
<evidence type="ECO:0000256" key="3">
    <source>
        <dbReference type="SAM" id="SignalP"/>
    </source>
</evidence>
<name>A0A9X2A9T2_9FLAO</name>
<protein>
    <recommendedName>
        <fullName evidence="6">Tetratricopeptide repeat protein</fullName>
    </recommendedName>
</protein>
<dbReference type="PROSITE" id="PS50005">
    <property type="entry name" value="TPR"/>
    <property type="match status" value="1"/>
</dbReference>
<evidence type="ECO:0000256" key="2">
    <source>
        <dbReference type="SAM" id="Coils"/>
    </source>
</evidence>
<evidence type="ECO:0000313" key="5">
    <source>
        <dbReference type="Proteomes" id="UP001139344"/>
    </source>
</evidence>
<dbReference type="Proteomes" id="UP001139344">
    <property type="component" value="Unassembled WGS sequence"/>
</dbReference>
<sequence length="301" mass="34225">MKLKSITRVLFSIMLIFSISFAVAQETTENLTEKLYKEYKQNGIDKTLKVYEKSPVKGNQYTFLSEPLNVLGYRLMSEGDLKAAEKVFLAQIDEYPNEANPYDSYADLLMEKGDEEKAKKHYKKAIDLSATMEDLEQKARMLEASKTKLAKLEGAGAELQFLKGNWTTENFGFQDGEKVLRNEGNVEFTTDKENTLLTGTVHNKSGQYIGTRLITYDAVDEEYDMIWIGNSLTGVEPSTIKIEKSTPNEIVMIEKYEEDGEKRKAKHVLKKKSGEIAWDIHDLSNSDAKNPVAHMSFKKKD</sequence>
<keyword evidence="1" id="KW-0802">TPR repeat</keyword>
<comment type="caution">
    <text evidence="4">The sequence shown here is derived from an EMBL/GenBank/DDBJ whole genome shotgun (WGS) entry which is preliminary data.</text>
</comment>
<evidence type="ECO:0000256" key="1">
    <source>
        <dbReference type="PROSITE-ProRule" id="PRU00339"/>
    </source>
</evidence>
<dbReference type="AlphaFoldDB" id="A0A9X2A9T2"/>
<dbReference type="Gene3D" id="1.25.40.10">
    <property type="entry name" value="Tetratricopeptide repeat domain"/>
    <property type="match status" value="1"/>
</dbReference>
<evidence type="ECO:0000313" key="4">
    <source>
        <dbReference type="EMBL" id="MCG9973203.1"/>
    </source>
</evidence>
<dbReference type="InterPro" id="IPR019734">
    <property type="entry name" value="TPR_rpt"/>
</dbReference>
<evidence type="ECO:0008006" key="6">
    <source>
        <dbReference type="Google" id="ProtNLM"/>
    </source>
</evidence>
<feature type="signal peptide" evidence="3">
    <location>
        <begin position="1"/>
        <end position="24"/>
    </location>
</feature>
<reference evidence="4" key="1">
    <citation type="submission" date="2021-12" db="EMBL/GenBank/DDBJ databases">
        <title>Description of Gramella crocea sp. nov., a new bacterium isolated from activated sludge.</title>
        <authorList>
            <person name="Zhang X."/>
        </authorList>
    </citation>
    <scope>NUCLEOTIDE SEQUENCE</scope>
    <source>
        <strain evidence="4">YB25</strain>
    </source>
</reference>
<dbReference type="EMBL" id="JAJSON010000030">
    <property type="protein sequence ID" value="MCG9973203.1"/>
    <property type="molecule type" value="Genomic_DNA"/>
</dbReference>
<feature type="chain" id="PRO_5040788788" description="Tetratricopeptide repeat protein" evidence="3">
    <location>
        <begin position="25"/>
        <end position="301"/>
    </location>
</feature>
<feature type="repeat" description="TPR" evidence="1">
    <location>
        <begin position="99"/>
        <end position="132"/>
    </location>
</feature>
<dbReference type="SUPFAM" id="SSF48452">
    <property type="entry name" value="TPR-like"/>
    <property type="match status" value="1"/>
</dbReference>
<feature type="coiled-coil region" evidence="2">
    <location>
        <begin position="118"/>
        <end position="155"/>
    </location>
</feature>
<dbReference type="InterPro" id="IPR011990">
    <property type="entry name" value="TPR-like_helical_dom_sf"/>
</dbReference>
<accession>A0A9X2A9T2</accession>
<keyword evidence="2" id="KW-0175">Coiled coil</keyword>
<proteinExistence type="predicted"/>